<protein>
    <submittedName>
        <fullName evidence="1">Uncharacterized protein</fullName>
    </submittedName>
</protein>
<sequence>MTGLTPFSIEESDNFKRSFKKLRKVHGDAFVEFIVEVLEDLIVEQYPPNSRQEPLPGKIDLPEGWTFHKLELRFAKGASGQIRLMYLVNSELCVIKPVWIYSHEQFTKRPADADLKSVIREILDY</sequence>
<name>A0A926ZZB1_9NOST</name>
<keyword evidence="2" id="KW-1185">Reference proteome</keyword>
<dbReference type="AlphaFoldDB" id="A0A926ZZB1"/>
<evidence type="ECO:0000313" key="2">
    <source>
        <dbReference type="Proteomes" id="UP000662185"/>
    </source>
</evidence>
<dbReference type="EMBL" id="JACJQU010000001">
    <property type="protein sequence ID" value="MBD2292208.1"/>
    <property type="molecule type" value="Genomic_DNA"/>
</dbReference>
<proteinExistence type="predicted"/>
<accession>A0A926ZZB1</accession>
<dbReference type="Proteomes" id="UP000662185">
    <property type="component" value="Unassembled WGS sequence"/>
</dbReference>
<comment type="caution">
    <text evidence="1">The sequence shown here is derived from an EMBL/GenBank/DDBJ whole genome shotgun (WGS) entry which is preliminary data.</text>
</comment>
<dbReference type="RefSeq" id="WP_190556412.1">
    <property type="nucleotide sequence ID" value="NZ_JACJQU010000001.1"/>
</dbReference>
<gene>
    <name evidence="1" type="ORF">H6G06_01610</name>
</gene>
<reference evidence="2" key="1">
    <citation type="journal article" date="2020" name="ISME J.">
        <title>Comparative genomics reveals insights into cyanobacterial evolution and habitat adaptation.</title>
        <authorList>
            <person name="Chen M.Y."/>
            <person name="Teng W.K."/>
            <person name="Zhao L."/>
            <person name="Hu C.X."/>
            <person name="Zhou Y.K."/>
            <person name="Han B.P."/>
            <person name="Song L.R."/>
            <person name="Shu W.S."/>
        </authorList>
    </citation>
    <scope>NUCLEOTIDE SEQUENCE [LARGE SCALE GENOMIC DNA]</scope>
    <source>
        <strain evidence="2">FACHB-251</strain>
    </source>
</reference>
<evidence type="ECO:0000313" key="1">
    <source>
        <dbReference type="EMBL" id="MBD2292208.1"/>
    </source>
</evidence>
<organism evidence="1 2">
    <name type="scientific">Anabaena sphaerica FACHB-251</name>
    <dbReference type="NCBI Taxonomy" id="2692883"/>
    <lineage>
        <taxon>Bacteria</taxon>
        <taxon>Bacillati</taxon>
        <taxon>Cyanobacteriota</taxon>
        <taxon>Cyanophyceae</taxon>
        <taxon>Nostocales</taxon>
        <taxon>Nostocaceae</taxon>
        <taxon>Anabaena</taxon>
    </lineage>
</organism>